<evidence type="ECO:0000256" key="2">
    <source>
        <dbReference type="ARBA" id="ARBA00022692"/>
    </source>
</evidence>
<feature type="transmembrane region" description="Helical" evidence="5">
    <location>
        <begin position="201"/>
        <end position="220"/>
    </location>
</feature>
<dbReference type="InterPro" id="IPR000515">
    <property type="entry name" value="MetI-like"/>
</dbReference>
<dbReference type="AlphaFoldDB" id="A0A8G2MPP4"/>
<evidence type="ECO:0000313" key="8">
    <source>
        <dbReference type="Proteomes" id="UP000291866"/>
    </source>
</evidence>
<dbReference type="Pfam" id="PF00528">
    <property type="entry name" value="BPD_transp_1"/>
    <property type="match status" value="1"/>
</dbReference>
<evidence type="ECO:0000259" key="6">
    <source>
        <dbReference type="PROSITE" id="PS50928"/>
    </source>
</evidence>
<keyword evidence="5" id="KW-0813">Transport</keyword>
<keyword evidence="3 5" id="KW-1133">Transmembrane helix</keyword>
<evidence type="ECO:0000256" key="1">
    <source>
        <dbReference type="ARBA" id="ARBA00004651"/>
    </source>
</evidence>
<evidence type="ECO:0000313" key="7">
    <source>
        <dbReference type="EMBL" id="TBX86653.1"/>
    </source>
</evidence>
<dbReference type="PANTHER" id="PTHR43879">
    <property type="entry name" value="ABC TRANSPORTER PERMEASE PROTEIN"/>
    <property type="match status" value="1"/>
</dbReference>
<dbReference type="EMBL" id="SJLU01000022">
    <property type="protein sequence ID" value="TBX86653.1"/>
    <property type="molecule type" value="Genomic_DNA"/>
</dbReference>
<evidence type="ECO:0000256" key="3">
    <source>
        <dbReference type="ARBA" id="ARBA00022989"/>
    </source>
</evidence>
<protein>
    <submittedName>
        <fullName evidence="7">Carbohydrate ABC transporter permease</fullName>
    </submittedName>
</protein>
<reference evidence="7 8" key="1">
    <citation type="submission" date="2019-02" db="EMBL/GenBank/DDBJ databases">
        <title>The competitiveness to form nodules shapes the capacities of Rhizobium leguminosarum sv viciae communities to promote symbiosis with specific hosts.</title>
        <authorList>
            <person name="Boivin S."/>
            <person name="Lepetit M."/>
        </authorList>
    </citation>
    <scope>NUCLEOTIDE SEQUENCE [LARGE SCALE GENOMIC DNA]</scope>
    <source>
        <strain evidence="7 8">SPF4F3</strain>
    </source>
</reference>
<dbReference type="RefSeq" id="WP_131602963.1">
    <property type="nucleotide sequence ID" value="NZ_SJLU01000022.1"/>
</dbReference>
<gene>
    <name evidence="7" type="ORF">E0H31_31215</name>
</gene>
<dbReference type="PANTHER" id="PTHR43879:SF1">
    <property type="entry name" value="GLUCOSE IMPORT SYSTEM PERMEASE PROTEIN GLCU"/>
    <property type="match status" value="1"/>
</dbReference>
<keyword evidence="4 5" id="KW-0472">Membrane</keyword>
<dbReference type="InterPro" id="IPR035906">
    <property type="entry name" value="MetI-like_sf"/>
</dbReference>
<keyword evidence="2 5" id="KW-0812">Transmembrane</keyword>
<evidence type="ECO:0000256" key="5">
    <source>
        <dbReference type="RuleBase" id="RU363032"/>
    </source>
</evidence>
<feature type="transmembrane region" description="Helical" evidence="5">
    <location>
        <begin position="124"/>
        <end position="145"/>
    </location>
</feature>
<organism evidence="7 8">
    <name type="scientific">Rhizobium leguminosarum bv. viciae</name>
    <dbReference type="NCBI Taxonomy" id="387"/>
    <lineage>
        <taxon>Bacteria</taxon>
        <taxon>Pseudomonadati</taxon>
        <taxon>Pseudomonadota</taxon>
        <taxon>Alphaproteobacteria</taxon>
        <taxon>Hyphomicrobiales</taxon>
        <taxon>Rhizobiaceae</taxon>
        <taxon>Rhizobium/Agrobacterium group</taxon>
        <taxon>Rhizobium</taxon>
    </lineage>
</organism>
<accession>A0A8G2MPP4</accession>
<feature type="transmembrane region" description="Helical" evidence="5">
    <location>
        <begin position="157"/>
        <end position="180"/>
    </location>
</feature>
<comment type="caution">
    <text evidence="7">The sequence shown here is derived from an EMBL/GenBank/DDBJ whole genome shotgun (WGS) entry which is preliminary data.</text>
</comment>
<comment type="similarity">
    <text evidence="5">Belongs to the binding-protein-dependent transport system permease family.</text>
</comment>
<dbReference type="GO" id="GO:0005886">
    <property type="term" value="C:plasma membrane"/>
    <property type="evidence" value="ECO:0007669"/>
    <property type="project" value="UniProtKB-SubCell"/>
</dbReference>
<feature type="transmembrane region" description="Helical" evidence="5">
    <location>
        <begin position="95"/>
        <end position="117"/>
    </location>
</feature>
<comment type="subcellular location">
    <subcellularLocation>
        <location evidence="1 5">Cell membrane</location>
        <topology evidence="1 5">Multi-pass membrane protein</topology>
    </subcellularLocation>
</comment>
<dbReference type="Proteomes" id="UP000291866">
    <property type="component" value="Unassembled WGS sequence"/>
</dbReference>
<feature type="transmembrane region" description="Helical" evidence="5">
    <location>
        <begin position="21"/>
        <end position="42"/>
    </location>
</feature>
<feature type="domain" description="ABC transmembrane type-1" evidence="6">
    <location>
        <begin position="89"/>
        <end position="281"/>
    </location>
</feature>
<dbReference type="Gene3D" id="1.10.3720.10">
    <property type="entry name" value="MetI-like"/>
    <property type="match status" value="1"/>
</dbReference>
<evidence type="ECO:0000256" key="4">
    <source>
        <dbReference type="ARBA" id="ARBA00023136"/>
    </source>
</evidence>
<sequence>MNMEAVLQRGARPRAFDYKQMAVYAVLLAGILFFAAPLYIMIATSFKPMDEIRMGGIFSLPHAWTLDAWRQAWFKACTGLECNGVRVGFWNSVKITLPSTALSLLLGAINGYVLHYWNARGGRALFSMMMVGTLLPAQMFIYPLVVILSKFSIYNSLASIVIVHVIFSVPITALLFRNYFAGLPIEVFKAARVDGAGFWQILFYIILPMSKPIIIVAMILKVTGVWNDYLFGLIFAGRDNLPMTAQLNAVVSTSFGERAYNVDMAATLLTAAVPLLVYFISGKWFVRGIAAGAVKG</sequence>
<feature type="transmembrane region" description="Helical" evidence="5">
    <location>
        <begin position="264"/>
        <end position="286"/>
    </location>
</feature>
<dbReference type="GO" id="GO:0055085">
    <property type="term" value="P:transmembrane transport"/>
    <property type="evidence" value="ECO:0007669"/>
    <property type="project" value="InterPro"/>
</dbReference>
<proteinExistence type="inferred from homology"/>
<name>A0A8G2MPP4_RHILV</name>
<dbReference type="PROSITE" id="PS50928">
    <property type="entry name" value="ABC_TM1"/>
    <property type="match status" value="1"/>
</dbReference>
<dbReference type="SUPFAM" id="SSF161098">
    <property type="entry name" value="MetI-like"/>
    <property type="match status" value="1"/>
</dbReference>
<dbReference type="CDD" id="cd06261">
    <property type="entry name" value="TM_PBP2"/>
    <property type="match status" value="1"/>
</dbReference>